<dbReference type="Proteomes" id="UP000652477">
    <property type="component" value="Unassembled WGS sequence"/>
</dbReference>
<evidence type="ECO:0000256" key="2">
    <source>
        <dbReference type="ARBA" id="ARBA00010145"/>
    </source>
</evidence>
<keyword evidence="5 8" id="KW-0812">Transmembrane</keyword>
<keyword evidence="10" id="KW-1185">Reference proteome</keyword>
<evidence type="ECO:0000313" key="9">
    <source>
        <dbReference type="EMBL" id="MBC5690496.1"/>
    </source>
</evidence>
<comment type="similarity">
    <text evidence="2">Belongs to the auxin efflux carrier (TC 2.A.69) family.</text>
</comment>
<comment type="subcellular location">
    <subcellularLocation>
        <location evidence="1">Cell membrane</location>
        <topology evidence="1">Multi-pass membrane protein</topology>
    </subcellularLocation>
</comment>
<dbReference type="PANTHER" id="PTHR36838">
    <property type="entry name" value="AUXIN EFFLUX CARRIER FAMILY PROTEIN"/>
    <property type="match status" value="1"/>
</dbReference>
<dbReference type="AlphaFoldDB" id="A0A923RRE6"/>
<keyword evidence="4" id="KW-1003">Cell membrane</keyword>
<evidence type="ECO:0000313" key="10">
    <source>
        <dbReference type="Proteomes" id="UP000652477"/>
    </source>
</evidence>
<feature type="transmembrane region" description="Helical" evidence="8">
    <location>
        <begin position="279"/>
        <end position="303"/>
    </location>
</feature>
<dbReference type="GO" id="GO:0055085">
    <property type="term" value="P:transmembrane transport"/>
    <property type="evidence" value="ECO:0007669"/>
    <property type="project" value="InterPro"/>
</dbReference>
<gene>
    <name evidence="9" type="ORF">H8S37_16410</name>
</gene>
<evidence type="ECO:0000256" key="6">
    <source>
        <dbReference type="ARBA" id="ARBA00022989"/>
    </source>
</evidence>
<evidence type="ECO:0000256" key="8">
    <source>
        <dbReference type="SAM" id="Phobius"/>
    </source>
</evidence>
<evidence type="ECO:0000256" key="5">
    <source>
        <dbReference type="ARBA" id="ARBA00022692"/>
    </source>
</evidence>
<feature type="transmembrane region" description="Helical" evidence="8">
    <location>
        <begin position="223"/>
        <end position="245"/>
    </location>
</feature>
<feature type="transmembrane region" description="Helical" evidence="8">
    <location>
        <begin position="193"/>
        <end position="211"/>
    </location>
</feature>
<protein>
    <submittedName>
        <fullName evidence="9">AEC family transporter</fullName>
    </submittedName>
</protein>
<dbReference type="PANTHER" id="PTHR36838:SF1">
    <property type="entry name" value="SLR1864 PROTEIN"/>
    <property type="match status" value="1"/>
</dbReference>
<keyword evidence="6 8" id="KW-1133">Transmembrane helix</keyword>
<comment type="caution">
    <text evidence="9">The sequence shown here is derived from an EMBL/GenBank/DDBJ whole genome shotgun (WGS) entry which is preliminary data.</text>
</comment>
<keyword evidence="7 8" id="KW-0472">Membrane</keyword>
<evidence type="ECO:0000256" key="1">
    <source>
        <dbReference type="ARBA" id="ARBA00004651"/>
    </source>
</evidence>
<sequence>MAFRNMANMQMMMFLLVGIGFLVRRKNIIGSTARKELVDFCLYVTLPFNTFHSFQMEWEGSMLTELAEILLLSAGYNVLSIAVSFFSYRKTATSKQKPLRYGTIVSNGGFLGNPVVEGIYGTRGLLYASVFLLPVRIVMWSIGTSCFMKDKQNPGEILKKVLTHPCIVSIYLGLTVMILGIEFPAFLDSTIAGISSCNTPLSMMLVGMMLSEMNPRGIWDRTMIYYVAVRLLALPAVMFAVTAFLPLPSVLRGTGVIMAGMPAPVTTALLSSKYGGNEMYATGMIFITTLLSLFTLPIWCLLLG</sequence>
<accession>A0A923RRE6</accession>
<dbReference type="Pfam" id="PF03547">
    <property type="entry name" value="Mem_trans"/>
    <property type="match status" value="1"/>
</dbReference>
<name>A0A923RRE6_9FIRM</name>
<organism evidence="9 10">
    <name type="scientific">Mediterraneibacter hominis</name>
    <dbReference type="NCBI Taxonomy" id="2763054"/>
    <lineage>
        <taxon>Bacteria</taxon>
        <taxon>Bacillati</taxon>
        <taxon>Bacillota</taxon>
        <taxon>Clostridia</taxon>
        <taxon>Lachnospirales</taxon>
        <taxon>Lachnospiraceae</taxon>
        <taxon>Mediterraneibacter</taxon>
    </lineage>
</organism>
<feature type="transmembrane region" description="Helical" evidence="8">
    <location>
        <begin position="99"/>
        <end position="120"/>
    </location>
</feature>
<evidence type="ECO:0000256" key="4">
    <source>
        <dbReference type="ARBA" id="ARBA00022475"/>
    </source>
</evidence>
<dbReference type="InterPro" id="IPR038770">
    <property type="entry name" value="Na+/solute_symporter_sf"/>
</dbReference>
<feature type="transmembrane region" description="Helical" evidence="8">
    <location>
        <begin position="66"/>
        <end position="87"/>
    </location>
</feature>
<feature type="transmembrane region" description="Helical" evidence="8">
    <location>
        <begin position="168"/>
        <end position="187"/>
    </location>
</feature>
<dbReference type="Gene3D" id="1.20.1530.20">
    <property type="match status" value="1"/>
</dbReference>
<keyword evidence="3" id="KW-0813">Transport</keyword>
<evidence type="ECO:0000256" key="3">
    <source>
        <dbReference type="ARBA" id="ARBA00022448"/>
    </source>
</evidence>
<proteinExistence type="inferred from homology"/>
<feature type="transmembrane region" description="Helical" evidence="8">
    <location>
        <begin position="126"/>
        <end position="147"/>
    </location>
</feature>
<dbReference type="InterPro" id="IPR004776">
    <property type="entry name" value="Mem_transp_PIN-like"/>
</dbReference>
<dbReference type="EMBL" id="JACOPF010000005">
    <property type="protein sequence ID" value="MBC5690496.1"/>
    <property type="molecule type" value="Genomic_DNA"/>
</dbReference>
<dbReference type="RefSeq" id="WP_186877145.1">
    <property type="nucleotide sequence ID" value="NZ_JACOPF010000005.1"/>
</dbReference>
<dbReference type="GO" id="GO:0005886">
    <property type="term" value="C:plasma membrane"/>
    <property type="evidence" value="ECO:0007669"/>
    <property type="project" value="UniProtKB-SubCell"/>
</dbReference>
<evidence type="ECO:0000256" key="7">
    <source>
        <dbReference type="ARBA" id="ARBA00023136"/>
    </source>
</evidence>
<reference evidence="9" key="1">
    <citation type="submission" date="2020-08" db="EMBL/GenBank/DDBJ databases">
        <title>Genome public.</title>
        <authorList>
            <person name="Liu C."/>
            <person name="Sun Q."/>
        </authorList>
    </citation>
    <scope>NUCLEOTIDE SEQUENCE</scope>
    <source>
        <strain evidence="9">NSJ-55</strain>
    </source>
</reference>